<dbReference type="InterPro" id="IPR001100">
    <property type="entry name" value="Pyr_nuc-diS_OxRdtase"/>
</dbReference>
<dbReference type="eggNOG" id="KOG1335">
    <property type="taxonomic scope" value="Eukaryota"/>
</dbReference>
<feature type="active site" description="Proton acceptor" evidence="8">
    <location>
        <position position="478"/>
    </location>
</feature>
<keyword evidence="4 11" id="KW-0560">Oxidoreductase</keyword>
<comment type="caution">
    <text evidence="14">The sequence shown here is derived from an EMBL/GenBank/DDBJ whole genome shotgun (WGS) entry which is preliminary data.</text>
</comment>
<dbReference type="GO" id="GO:0006103">
    <property type="term" value="P:2-oxoglutarate metabolic process"/>
    <property type="evidence" value="ECO:0007669"/>
    <property type="project" value="TreeGrafter"/>
</dbReference>
<proteinExistence type="inferred from homology"/>
<dbReference type="Pfam" id="PF07992">
    <property type="entry name" value="Pyr_redox_2"/>
    <property type="match status" value="1"/>
</dbReference>
<dbReference type="GeneID" id="3500159"/>
<dbReference type="Gene3D" id="3.50.50.60">
    <property type="entry name" value="FAD/NAD(P)-binding domain"/>
    <property type="match status" value="2"/>
</dbReference>
<feature type="domain" description="Pyridine nucleotide-disulphide oxidoreductase dimerisation" evidence="12">
    <location>
        <begin position="381"/>
        <end position="488"/>
    </location>
</feature>
<dbReference type="InterPro" id="IPR050151">
    <property type="entry name" value="Class-I_Pyr_Nuc-Dis_Oxidored"/>
</dbReference>
<dbReference type="AlphaFoldDB" id="Q4N0C2"/>
<dbReference type="Pfam" id="PF02852">
    <property type="entry name" value="Pyr_redox_dim"/>
    <property type="match status" value="1"/>
</dbReference>
<dbReference type="GO" id="GO:0050660">
    <property type="term" value="F:flavin adenine dinucleotide binding"/>
    <property type="evidence" value="ECO:0007669"/>
    <property type="project" value="InterPro"/>
</dbReference>
<dbReference type="Proteomes" id="UP000001949">
    <property type="component" value="Unassembled WGS sequence"/>
</dbReference>
<dbReference type="PRINTS" id="PR00411">
    <property type="entry name" value="PNDRDTASEI"/>
</dbReference>
<evidence type="ECO:0000256" key="2">
    <source>
        <dbReference type="ARBA" id="ARBA00022630"/>
    </source>
</evidence>
<comment type="similarity">
    <text evidence="1 11">Belongs to the class-I pyridine nucleotide-disulfide oxidoreductase family.</text>
</comment>
<evidence type="ECO:0000256" key="11">
    <source>
        <dbReference type="RuleBase" id="RU003692"/>
    </source>
</evidence>
<dbReference type="InterPro" id="IPR023753">
    <property type="entry name" value="FAD/NAD-binding_dom"/>
</dbReference>
<dbReference type="SUPFAM" id="SSF55424">
    <property type="entry name" value="FAD/NAD-linked reductases, dimerisation (C-terminal) domain"/>
    <property type="match status" value="1"/>
</dbReference>
<gene>
    <name evidence="14" type="ordered locus">TP03_0227</name>
</gene>
<dbReference type="FunCoup" id="Q4N0C2">
    <property type="interactions" value="204"/>
</dbReference>
<dbReference type="NCBIfam" id="TIGR01350">
    <property type="entry name" value="lipoamide_DH"/>
    <property type="match status" value="1"/>
</dbReference>
<dbReference type="STRING" id="5875.Q4N0C2"/>
<dbReference type="Gene3D" id="3.30.390.30">
    <property type="match status" value="1"/>
</dbReference>
<keyword evidence="3 9" id="KW-0274">FAD</keyword>
<evidence type="ECO:0000256" key="1">
    <source>
        <dbReference type="ARBA" id="ARBA00007532"/>
    </source>
</evidence>
<evidence type="ECO:0000313" key="14">
    <source>
        <dbReference type="EMBL" id="EAN30962.1"/>
    </source>
</evidence>
<keyword evidence="7 11" id="KW-0676">Redox-active center</keyword>
<dbReference type="OMA" id="CAQLGMK"/>
<dbReference type="InterPro" id="IPR016156">
    <property type="entry name" value="FAD/NAD-linked_Rdtase_dimer_sf"/>
</dbReference>
<dbReference type="InterPro" id="IPR006258">
    <property type="entry name" value="Lipoamide_DH"/>
</dbReference>
<sequence length="499" mass="54212">MFTKKLFDSLLNIKRQFSTSSSKYDLLVLGAGPGGYTMAIKAAQHGLKVGVVEKRPTLGGTCLNCGCIPSKSLLNTSHLYHLMKKGVNGLRITGLETDVGKMMEEKDSVMRTLNMGIFGLFKKNKIDYIQGTACFKSQNEVTVGSKVLLADKVVVATGSEVRPFPSESLKVDGKYFLSSTETLCLDKVPNRLLVIGAGAIGLELASVWSRLGSKVDIFEFNNQICSVMDTDVCVTMRKILEKQGLNIHTGTKVLNAKVTNNTVTLTTESEGKEMSYVGDKVLVAMGRVPYTEGLGIDKLGVTLDYGKVPTDNNLRVLKDPKDPNSVVENVYAIGDVTYGPMLAHKAEEDGLIALGHILGKSFVHHPQGVTLGSVQVVPNVIPSVIYTEPEIAGVGETEQNLQKLGVKYKKSVFPFMANSRAKIYNESDGFIKLLSTEENKLLGAWMIGPHVSEMIHTTALAITYGASSEDVTRMCFAHPSLSEAIKESSLGIHFKPLHF</sequence>
<dbReference type="PROSITE" id="PS00076">
    <property type="entry name" value="PYRIDINE_REDOX_1"/>
    <property type="match status" value="1"/>
</dbReference>
<feature type="domain" description="FAD/NAD(P)-binding" evidence="13">
    <location>
        <begin position="24"/>
        <end position="350"/>
    </location>
</feature>
<dbReference type="InParanoid" id="Q4N0C2"/>
<keyword evidence="6" id="KW-1015">Disulfide bond</keyword>
<dbReference type="PIRSF" id="PIRSF000350">
    <property type="entry name" value="Mercury_reductase_MerA"/>
    <property type="match status" value="1"/>
</dbReference>
<dbReference type="EMBL" id="AAGK01000005">
    <property type="protein sequence ID" value="EAN30962.1"/>
    <property type="molecule type" value="Genomic_DNA"/>
</dbReference>
<name>Q4N0C2_THEPA</name>
<feature type="binding site" evidence="9">
    <location>
        <position position="71"/>
    </location>
    <ligand>
        <name>FAD</name>
        <dbReference type="ChEBI" id="CHEBI:57692"/>
    </ligand>
</feature>
<comment type="cofactor">
    <cofactor evidence="9 11">
        <name>FAD</name>
        <dbReference type="ChEBI" id="CHEBI:57692"/>
    </cofactor>
    <text evidence="9 11">Binds 1 FAD per subunit.</text>
</comment>
<dbReference type="PANTHER" id="PTHR22912">
    <property type="entry name" value="DISULFIDE OXIDOREDUCTASE"/>
    <property type="match status" value="1"/>
</dbReference>
<evidence type="ECO:0000313" key="15">
    <source>
        <dbReference type="Proteomes" id="UP000001949"/>
    </source>
</evidence>
<evidence type="ECO:0000256" key="6">
    <source>
        <dbReference type="ARBA" id="ARBA00023157"/>
    </source>
</evidence>
<feature type="disulfide bond" description="Redox-active" evidence="10">
    <location>
        <begin position="62"/>
        <end position="67"/>
    </location>
</feature>
<accession>Q4N0C2</accession>
<dbReference type="InterPro" id="IPR036188">
    <property type="entry name" value="FAD/NAD-bd_sf"/>
</dbReference>
<keyword evidence="2 11" id="KW-0285">Flavoprotein</keyword>
<comment type="catalytic activity">
    <reaction evidence="11">
        <text>N(6)-[(R)-dihydrolipoyl]-L-lysyl-[protein] + NAD(+) = N(6)-[(R)-lipoyl]-L-lysyl-[protein] + NADH + H(+)</text>
        <dbReference type="Rhea" id="RHEA:15045"/>
        <dbReference type="Rhea" id="RHEA-COMP:10474"/>
        <dbReference type="Rhea" id="RHEA-COMP:10475"/>
        <dbReference type="ChEBI" id="CHEBI:15378"/>
        <dbReference type="ChEBI" id="CHEBI:57540"/>
        <dbReference type="ChEBI" id="CHEBI:57945"/>
        <dbReference type="ChEBI" id="CHEBI:83099"/>
        <dbReference type="ChEBI" id="CHEBI:83100"/>
        <dbReference type="EC" id="1.8.1.4"/>
    </reaction>
</comment>
<keyword evidence="15" id="KW-1185">Reference proteome</keyword>
<dbReference type="PANTHER" id="PTHR22912:SF151">
    <property type="entry name" value="DIHYDROLIPOYL DEHYDROGENASE, MITOCHONDRIAL"/>
    <property type="match status" value="1"/>
</dbReference>
<comment type="miscellaneous">
    <text evidence="11">The active site is a redox-active disulfide bond.</text>
</comment>
<feature type="binding site" evidence="9">
    <location>
        <begin position="341"/>
        <end position="344"/>
    </location>
    <ligand>
        <name>FAD</name>
        <dbReference type="ChEBI" id="CHEBI:57692"/>
    </ligand>
</feature>
<dbReference type="SUPFAM" id="SSF51905">
    <property type="entry name" value="FAD/NAD(P)-binding domain"/>
    <property type="match status" value="1"/>
</dbReference>
<feature type="binding site" evidence="9">
    <location>
        <begin position="157"/>
        <end position="159"/>
    </location>
    <ligand>
        <name>FAD</name>
        <dbReference type="ChEBI" id="CHEBI:57692"/>
    </ligand>
</feature>
<evidence type="ECO:0000259" key="12">
    <source>
        <dbReference type="Pfam" id="PF02852"/>
    </source>
</evidence>
<reference evidence="14 15" key="1">
    <citation type="journal article" date="2005" name="Science">
        <title>Genome sequence of Theileria parva, a bovine pathogen that transforms lymphocytes.</title>
        <authorList>
            <person name="Gardner M.J."/>
            <person name="Bishop R."/>
            <person name="Shah T."/>
            <person name="de Villiers E.P."/>
            <person name="Carlton J.M."/>
            <person name="Hall N."/>
            <person name="Ren Q."/>
            <person name="Paulsen I.T."/>
            <person name="Pain A."/>
            <person name="Berriman M."/>
            <person name="Wilson R.J.M."/>
            <person name="Sato S."/>
            <person name="Ralph S.A."/>
            <person name="Mann D.J."/>
            <person name="Xiong Z."/>
            <person name="Shallom S.J."/>
            <person name="Weidman J."/>
            <person name="Jiang L."/>
            <person name="Lynn J."/>
            <person name="Weaver B."/>
            <person name="Shoaibi A."/>
            <person name="Domingo A.R."/>
            <person name="Wasawo D."/>
            <person name="Crabtree J."/>
            <person name="Wortman J.R."/>
            <person name="Haas B."/>
            <person name="Angiuoli S.V."/>
            <person name="Creasy T.H."/>
            <person name="Lu C."/>
            <person name="Suh B."/>
            <person name="Silva J.C."/>
            <person name="Utterback T.R."/>
            <person name="Feldblyum T.V."/>
            <person name="Pertea M."/>
            <person name="Allen J."/>
            <person name="Nierman W.C."/>
            <person name="Taracha E.L.N."/>
            <person name="Salzberg S.L."/>
            <person name="White O.R."/>
            <person name="Fitzhugh H.A."/>
            <person name="Morzaria S."/>
            <person name="Venter J.C."/>
            <person name="Fraser C.M."/>
            <person name="Nene V."/>
        </authorList>
    </citation>
    <scope>NUCLEOTIDE SEQUENCE [LARGE SCALE GENOMIC DNA]</scope>
    <source>
        <strain evidence="14 15">Muguga</strain>
    </source>
</reference>
<dbReference type="InterPro" id="IPR012999">
    <property type="entry name" value="Pyr_OxRdtase_I_AS"/>
</dbReference>
<feature type="binding site" evidence="9">
    <location>
        <position position="219"/>
    </location>
    <ligand>
        <name>NAD(+)</name>
        <dbReference type="ChEBI" id="CHEBI:57540"/>
    </ligand>
</feature>
<dbReference type="KEGG" id="tpv:TP03_0227"/>
<evidence type="ECO:0000256" key="10">
    <source>
        <dbReference type="PIRSR" id="PIRSR000350-4"/>
    </source>
</evidence>
<evidence type="ECO:0000259" key="13">
    <source>
        <dbReference type="Pfam" id="PF07992"/>
    </source>
</evidence>
<keyword evidence="9" id="KW-0547">Nucleotide-binding</keyword>
<feature type="binding site" evidence="9">
    <location>
        <position position="286"/>
    </location>
    <ligand>
        <name>NAD(+)</name>
        <dbReference type="ChEBI" id="CHEBI:57540"/>
    </ligand>
</feature>
<evidence type="ECO:0000256" key="9">
    <source>
        <dbReference type="PIRSR" id="PIRSR000350-3"/>
    </source>
</evidence>
<organism evidence="14 15">
    <name type="scientific">Theileria parva</name>
    <name type="common">East coast fever infection agent</name>
    <dbReference type="NCBI Taxonomy" id="5875"/>
    <lineage>
        <taxon>Eukaryota</taxon>
        <taxon>Sar</taxon>
        <taxon>Alveolata</taxon>
        <taxon>Apicomplexa</taxon>
        <taxon>Aconoidasida</taxon>
        <taxon>Piroplasmida</taxon>
        <taxon>Theileriidae</taxon>
        <taxon>Theileria</taxon>
    </lineage>
</organism>
<evidence type="ECO:0000256" key="4">
    <source>
        <dbReference type="ARBA" id="ARBA00023002"/>
    </source>
</evidence>
<dbReference type="VEuPathDB" id="PiroplasmaDB:TpMuguga_03g00227"/>
<dbReference type="PRINTS" id="PR00368">
    <property type="entry name" value="FADPNR"/>
</dbReference>
<dbReference type="GO" id="GO:0045252">
    <property type="term" value="C:oxoglutarate dehydrogenase complex"/>
    <property type="evidence" value="ECO:0007669"/>
    <property type="project" value="TreeGrafter"/>
</dbReference>
<evidence type="ECO:0000256" key="7">
    <source>
        <dbReference type="ARBA" id="ARBA00023284"/>
    </source>
</evidence>
<protein>
    <recommendedName>
        <fullName evidence="11">Dihydrolipoyl dehydrogenase</fullName>
        <ecNumber evidence="11">1.8.1.4</ecNumber>
    </recommendedName>
</protein>
<dbReference type="InterPro" id="IPR004099">
    <property type="entry name" value="Pyr_nucl-diS_OxRdtase_dimer"/>
</dbReference>
<feature type="binding site" evidence="9">
    <location>
        <position position="335"/>
    </location>
    <ligand>
        <name>FAD</name>
        <dbReference type="ChEBI" id="CHEBI:57692"/>
    </ligand>
</feature>
<evidence type="ECO:0000256" key="8">
    <source>
        <dbReference type="PIRSR" id="PIRSR000350-2"/>
    </source>
</evidence>
<dbReference type="GO" id="GO:0005739">
    <property type="term" value="C:mitochondrion"/>
    <property type="evidence" value="ECO:0007669"/>
    <property type="project" value="TreeGrafter"/>
</dbReference>
<dbReference type="GO" id="GO:0004148">
    <property type="term" value="F:dihydrolipoyl dehydrogenase (NADH) activity"/>
    <property type="evidence" value="ECO:0007669"/>
    <property type="project" value="UniProtKB-EC"/>
</dbReference>
<evidence type="ECO:0000256" key="5">
    <source>
        <dbReference type="ARBA" id="ARBA00023027"/>
    </source>
</evidence>
<evidence type="ECO:0000256" key="3">
    <source>
        <dbReference type="ARBA" id="ARBA00022827"/>
    </source>
</evidence>
<keyword evidence="5 9" id="KW-0520">NAD</keyword>
<dbReference type="EC" id="1.8.1.4" evidence="11"/>
<feature type="binding site" evidence="9">
    <location>
        <begin position="196"/>
        <end position="203"/>
    </location>
    <ligand>
        <name>NAD(+)</name>
        <dbReference type="ChEBI" id="CHEBI:57540"/>
    </ligand>
</feature>
<dbReference type="FunFam" id="3.30.390.30:FF:000001">
    <property type="entry name" value="Dihydrolipoyl dehydrogenase"/>
    <property type="match status" value="1"/>
</dbReference>